<evidence type="ECO:0000313" key="3">
    <source>
        <dbReference type="Proteomes" id="UP001362999"/>
    </source>
</evidence>
<gene>
    <name evidence="2" type="ORF">R3P38DRAFT_3357065</name>
</gene>
<dbReference type="EMBL" id="JAWWNJ010000036">
    <property type="protein sequence ID" value="KAK7023273.1"/>
    <property type="molecule type" value="Genomic_DNA"/>
</dbReference>
<evidence type="ECO:0000256" key="1">
    <source>
        <dbReference type="SAM" id="MobiDB-lite"/>
    </source>
</evidence>
<feature type="region of interest" description="Disordered" evidence="1">
    <location>
        <begin position="1"/>
        <end position="24"/>
    </location>
</feature>
<feature type="region of interest" description="Disordered" evidence="1">
    <location>
        <begin position="282"/>
        <end position="320"/>
    </location>
</feature>
<name>A0AAW0BDH3_9AGAR</name>
<reference evidence="2 3" key="1">
    <citation type="journal article" date="2024" name="J Genomics">
        <title>Draft genome sequencing and assembly of Favolaschia claudopus CIRM-BRFM 2984 isolated from oak limbs.</title>
        <authorList>
            <person name="Navarro D."/>
            <person name="Drula E."/>
            <person name="Chaduli D."/>
            <person name="Cazenave R."/>
            <person name="Ahrendt S."/>
            <person name="Wang J."/>
            <person name="Lipzen A."/>
            <person name="Daum C."/>
            <person name="Barry K."/>
            <person name="Grigoriev I.V."/>
            <person name="Favel A."/>
            <person name="Rosso M.N."/>
            <person name="Martin F."/>
        </authorList>
    </citation>
    <scope>NUCLEOTIDE SEQUENCE [LARGE SCALE GENOMIC DNA]</scope>
    <source>
        <strain evidence="2 3">CIRM-BRFM 2984</strain>
    </source>
</reference>
<dbReference type="AlphaFoldDB" id="A0AAW0BDH3"/>
<feature type="compositionally biased region" description="Polar residues" evidence="1">
    <location>
        <begin position="307"/>
        <end position="320"/>
    </location>
</feature>
<feature type="compositionally biased region" description="Basic and acidic residues" evidence="1">
    <location>
        <begin position="292"/>
        <end position="303"/>
    </location>
</feature>
<accession>A0AAW0BDH3</accession>
<feature type="compositionally biased region" description="Low complexity" evidence="1">
    <location>
        <begin position="40"/>
        <end position="51"/>
    </location>
</feature>
<feature type="compositionally biased region" description="Basic and acidic residues" evidence="1">
    <location>
        <begin position="63"/>
        <end position="85"/>
    </location>
</feature>
<feature type="region of interest" description="Disordered" evidence="1">
    <location>
        <begin position="197"/>
        <end position="245"/>
    </location>
</feature>
<feature type="region of interest" description="Disordered" evidence="1">
    <location>
        <begin position="36"/>
        <end position="124"/>
    </location>
</feature>
<dbReference type="Proteomes" id="UP001362999">
    <property type="component" value="Unassembled WGS sequence"/>
</dbReference>
<feature type="compositionally biased region" description="Basic and acidic residues" evidence="1">
    <location>
        <begin position="8"/>
        <end position="24"/>
    </location>
</feature>
<feature type="compositionally biased region" description="Basic and acidic residues" evidence="1">
    <location>
        <begin position="229"/>
        <end position="245"/>
    </location>
</feature>
<evidence type="ECO:0000313" key="2">
    <source>
        <dbReference type="EMBL" id="KAK7023273.1"/>
    </source>
</evidence>
<organism evidence="2 3">
    <name type="scientific">Favolaschia claudopus</name>
    <dbReference type="NCBI Taxonomy" id="2862362"/>
    <lineage>
        <taxon>Eukaryota</taxon>
        <taxon>Fungi</taxon>
        <taxon>Dikarya</taxon>
        <taxon>Basidiomycota</taxon>
        <taxon>Agaricomycotina</taxon>
        <taxon>Agaricomycetes</taxon>
        <taxon>Agaricomycetidae</taxon>
        <taxon>Agaricales</taxon>
        <taxon>Marasmiineae</taxon>
        <taxon>Mycenaceae</taxon>
        <taxon>Favolaschia</taxon>
    </lineage>
</organism>
<comment type="caution">
    <text evidence="2">The sequence shown here is derived from an EMBL/GenBank/DDBJ whole genome shotgun (WGS) entry which is preliminary data.</text>
</comment>
<proteinExistence type="predicted"/>
<sequence>MTPKTTSRRIEGCKGKQRVEDRNGVEKMAVGRIRSKTEYETTTTSRTYGVGTRRGKTGVRNWKRYDGGDRQNEERKGVDEGEGERGASTGKRNVKWSERQEVSLSGGQRSKGVRRSRMAASSTEFSSRAVEVQEEEVHRRMGTRQGIRVKEGQRWRRREVRICETGTRKPWCHASGRYGSKYRDSAVASVHGIRVRRGNENGTGKQRWRRRRTDRKDSGGKIEDEDTVEEKGHCQERAEGFEETEAARRKVRLKLGVSWREKEQEMRVKGSLGAALDASRMIGPGWRRGKKGRENGSENEKHAPQAQIDSDGQVEVTQAQSQKIQGQLLVEHKHRRRDCERNDVSHFCCRFASSSRPRLALSQGFCTEVSWNPVQILISDLHYFQRTVDGREWKQHVEGAMSLVLSSPMVNEDGFGESGAGAGQDDVDKDAWEHICQHVDRVHTLAAYPLPTLRLRFFRLNRLCYIRHVSPDDSLQLRVESNKILLITIESSDVAPQNDLLGKMGVRLPTSKYMETKGVLFFLLLHWRWRFRLFIVSRNHTNTQPDVVRGAQPVKNCHIVPRIELRNVKNSGFDSPSGCKTVIYDIFLFFFSFPYHSISVQLRLA</sequence>
<protein>
    <submittedName>
        <fullName evidence="2">Uncharacterized protein</fullName>
    </submittedName>
</protein>
<keyword evidence="3" id="KW-1185">Reference proteome</keyword>